<keyword evidence="3" id="KW-1185">Reference proteome</keyword>
<name>A0ABQ5U3I1_9PROT</name>
<dbReference type="RefSeq" id="WP_169559853.1">
    <property type="nucleotide sequence ID" value="NZ_BSNF01000001.1"/>
</dbReference>
<reference evidence="2" key="1">
    <citation type="journal article" date="2014" name="Int. J. Syst. Evol. Microbiol.">
        <title>Complete genome of a new Firmicutes species belonging to the dominant human colonic microbiota ('Ruminococcus bicirculans') reveals two chromosomes and a selective capacity to utilize plant glucans.</title>
        <authorList>
            <consortium name="NISC Comparative Sequencing Program"/>
            <person name="Wegmann U."/>
            <person name="Louis P."/>
            <person name="Goesmann A."/>
            <person name="Henrissat B."/>
            <person name="Duncan S.H."/>
            <person name="Flint H.J."/>
        </authorList>
    </citation>
    <scope>NUCLEOTIDE SEQUENCE</scope>
    <source>
        <strain evidence="2">NBRC 103408</strain>
    </source>
</reference>
<evidence type="ECO:0000313" key="3">
    <source>
        <dbReference type="Proteomes" id="UP001161409"/>
    </source>
</evidence>
<dbReference type="Proteomes" id="UP001161409">
    <property type="component" value="Unassembled WGS sequence"/>
</dbReference>
<accession>A0ABQ5U3I1</accession>
<reference evidence="2" key="2">
    <citation type="submission" date="2023-01" db="EMBL/GenBank/DDBJ databases">
        <title>Draft genome sequence of Sneathiella chinensis strain NBRC 103408.</title>
        <authorList>
            <person name="Sun Q."/>
            <person name="Mori K."/>
        </authorList>
    </citation>
    <scope>NUCLEOTIDE SEQUENCE</scope>
    <source>
        <strain evidence="2">NBRC 103408</strain>
    </source>
</reference>
<dbReference type="EMBL" id="BSNF01000001">
    <property type="protein sequence ID" value="GLQ05892.1"/>
    <property type="molecule type" value="Genomic_DNA"/>
</dbReference>
<evidence type="ECO:0000259" key="1">
    <source>
        <dbReference type="Pfam" id="PF13185"/>
    </source>
</evidence>
<comment type="caution">
    <text evidence="2">The sequence shown here is derived from an EMBL/GenBank/DDBJ whole genome shotgun (WGS) entry which is preliminary data.</text>
</comment>
<organism evidence="2 3">
    <name type="scientific">Sneathiella chinensis</name>
    <dbReference type="NCBI Taxonomy" id="349750"/>
    <lineage>
        <taxon>Bacteria</taxon>
        <taxon>Pseudomonadati</taxon>
        <taxon>Pseudomonadota</taxon>
        <taxon>Alphaproteobacteria</taxon>
        <taxon>Sneathiellales</taxon>
        <taxon>Sneathiellaceae</taxon>
        <taxon>Sneathiella</taxon>
    </lineage>
</organism>
<dbReference type="SUPFAM" id="SSF55781">
    <property type="entry name" value="GAF domain-like"/>
    <property type="match status" value="1"/>
</dbReference>
<dbReference type="InterPro" id="IPR003018">
    <property type="entry name" value="GAF"/>
</dbReference>
<feature type="domain" description="GAF" evidence="1">
    <location>
        <begin position="24"/>
        <end position="152"/>
    </location>
</feature>
<dbReference type="Gene3D" id="3.30.450.40">
    <property type="match status" value="1"/>
</dbReference>
<dbReference type="Pfam" id="PF13185">
    <property type="entry name" value="GAF_2"/>
    <property type="match status" value="1"/>
</dbReference>
<gene>
    <name evidence="2" type="ORF">GCM10007924_11130</name>
</gene>
<proteinExistence type="predicted"/>
<dbReference type="InterPro" id="IPR029016">
    <property type="entry name" value="GAF-like_dom_sf"/>
</dbReference>
<evidence type="ECO:0000313" key="2">
    <source>
        <dbReference type="EMBL" id="GLQ05892.1"/>
    </source>
</evidence>
<sequence>MTVETARLIRAANDLEEAVASTRSLKDIWRQADATFSDLIGHRLFTVLLHDAEQGDVERVYTSHPEAYPVSGRKAMGSTPWGKLVLQEGQVFLGRDVQHIRWAFPDHAVIEGLGLGSVINLPLRCLGRTYGTINLLHEAGFYRQEQIGVARCLAIPLVPLGLHLASAANANQQSGKEHADNDNYH</sequence>
<protein>
    <submittedName>
        <fullName evidence="2">GAF domain-containing protein</fullName>
    </submittedName>
</protein>